<proteinExistence type="inferred from homology"/>
<keyword evidence="2" id="KW-1133">Transmembrane helix</keyword>
<dbReference type="Gene3D" id="2.170.130.10">
    <property type="entry name" value="TonB-dependent receptor, plug domain"/>
    <property type="match status" value="1"/>
</dbReference>
<dbReference type="SUPFAM" id="SSF56935">
    <property type="entry name" value="Porins"/>
    <property type="match status" value="1"/>
</dbReference>
<dbReference type="InterPro" id="IPR039426">
    <property type="entry name" value="TonB-dep_rcpt-like"/>
</dbReference>
<dbReference type="PROSITE" id="PS52016">
    <property type="entry name" value="TONB_DEPENDENT_REC_3"/>
    <property type="match status" value="1"/>
</dbReference>
<sequence>MLEIVLHLRQPFIENKKKHLLKLNITLLITLLGFSFFGISQTATIRGIILDDRNLPISGVNIKAGNNGTTTNDNGFYIIKIPSDTDITIVYTHIGHKRVEAKFNLKNGQEIEFNPVMNVEIEQIAAVVINGNTRQQVDGVVTITPEVIRTIKGAQPGVENILKTLPGVNISNELSTQYSVRGGNFDENLVYVNEIEVYRPFLIRSGQQEGLSFVNTDLVQNVDFSAGGFQAKYGDKLSSVLDITYRNPVRFGVRADASLLGGSVAAETVSKDSKFSGIVGLRYRDNSLLINSLETETNVRPVFADAQTYLTYKFSDKFHLNFLGNVSLNKYTFKPKNRQTNFGTLDEPIALLVFYEGQEKDQYLTTFGAFKGNYFVNDDLTLKLIASAYHTTEEEYFDILAQYRLGEVNSNIGDENLGEVEFSEGIGSQLTHARNDLDALIFNVEHKGDYKLDDESTLEWSVKYTHEDIRDRLVEWEVIDSAGFSVRPPIFDFSNEQPYEPFEGPLVAFQNVRTTNAVQIDRLQAYAQWSKRSMLGENEVFYNAGVRVHNWTVNSDVPNQEGVSSSTQTVFSPRAQFAIKPNWEKDMLFRIAGGVYYQPPFYRELRDSSGVVQPDVKAQKSFHLVLGNEYSFRLWDRPFKLVSEAYYKHLSDVNPYTLENVRIRYRAKNNAEAYAYGLDLRLNGEFVPGTESWFSFGYLKTEENIDDRGFIARPTDQRLKFGILFQDYVPNIPDLKMYLNLVYNTGVPGGSPSYADPYDFQTRLRDYRRADLGISYVLVDPNKTYTSKWKQKLKELSVGVEIFNMFNAQNTITNTWVRDVYSKRQFAIPNFLTPRVFNVRVSTRF</sequence>
<feature type="transmembrane region" description="Helical" evidence="2">
    <location>
        <begin position="20"/>
        <end position="39"/>
    </location>
</feature>
<keyword evidence="1" id="KW-0998">Cell outer membrane</keyword>
<organism evidence="4 5">
    <name type="scientific">Psychroserpens algicola</name>
    <dbReference type="NCBI Taxonomy" id="1719034"/>
    <lineage>
        <taxon>Bacteria</taxon>
        <taxon>Pseudomonadati</taxon>
        <taxon>Bacteroidota</taxon>
        <taxon>Flavobacteriia</taxon>
        <taxon>Flavobacteriales</taxon>
        <taxon>Flavobacteriaceae</taxon>
        <taxon>Psychroserpens</taxon>
    </lineage>
</organism>
<keyword evidence="1 2" id="KW-0472">Membrane</keyword>
<evidence type="ECO:0000259" key="3">
    <source>
        <dbReference type="Pfam" id="PF07715"/>
    </source>
</evidence>
<comment type="subcellular location">
    <subcellularLocation>
        <location evidence="1">Cell outer membrane</location>
        <topology evidence="1">Multi-pass membrane protein</topology>
    </subcellularLocation>
</comment>
<keyword evidence="1" id="KW-1134">Transmembrane beta strand</keyword>
<evidence type="ECO:0000313" key="4">
    <source>
        <dbReference type="EMBL" id="MCK8479899.1"/>
    </source>
</evidence>
<feature type="domain" description="TonB-dependent receptor plug" evidence="3">
    <location>
        <begin position="140"/>
        <end position="235"/>
    </location>
</feature>
<dbReference type="InterPro" id="IPR012910">
    <property type="entry name" value="Plug_dom"/>
</dbReference>
<dbReference type="Pfam" id="PF07715">
    <property type="entry name" value="Plug"/>
    <property type="match status" value="1"/>
</dbReference>
<dbReference type="EMBL" id="JALPQF010000003">
    <property type="protein sequence ID" value="MCK8479899.1"/>
    <property type="molecule type" value="Genomic_DNA"/>
</dbReference>
<name>A0ABT0H697_9FLAO</name>
<dbReference type="InterPro" id="IPR037066">
    <property type="entry name" value="Plug_dom_sf"/>
</dbReference>
<protein>
    <submittedName>
        <fullName evidence="4">TonB-dependent receptor</fullName>
    </submittedName>
</protein>
<keyword evidence="1" id="KW-0813">Transport</keyword>
<keyword evidence="5" id="KW-1185">Reference proteome</keyword>
<keyword evidence="1 2" id="KW-0812">Transmembrane</keyword>
<evidence type="ECO:0000256" key="2">
    <source>
        <dbReference type="SAM" id="Phobius"/>
    </source>
</evidence>
<keyword evidence="4" id="KW-0675">Receptor</keyword>
<dbReference type="InterPro" id="IPR008969">
    <property type="entry name" value="CarboxyPept-like_regulatory"/>
</dbReference>
<comment type="caution">
    <text evidence="4">The sequence shown here is derived from an EMBL/GenBank/DDBJ whole genome shotgun (WGS) entry which is preliminary data.</text>
</comment>
<accession>A0ABT0H697</accession>
<evidence type="ECO:0000256" key="1">
    <source>
        <dbReference type="PROSITE-ProRule" id="PRU01360"/>
    </source>
</evidence>
<dbReference type="RefSeq" id="WP_248412134.1">
    <property type="nucleotide sequence ID" value="NZ_JALPQF010000003.1"/>
</dbReference>
<gene>
    <name evidence="4" type="ORF">MUY34_04655</name>
</gene>
<comment type="similarity">
    <text evidence="1">Belongs to the TonB-dependent receptor family.</text>
</comment>
<dbReference type="Proteomes" id="UP001203687">
    <property type="component" value="Unassembled WGS sequence"/>
</dbReference>
<dbReference type="SUPFAM" id="SSF49464">
    <property type="entry name" value="Carboxypeptidase regulatory domain-like"/>
    <property type="match status" value="1"/>
</dbReference>
<dbReference type="Pfam" id="PF13715">
    <property type="entry name" value="CarbopepD_reg_2"/>
    <property type="match status" value="1"/>
</dbReference>
<dbReference type="Gene3D" id="2.60.40.1120">
    <property type="entry name" value="Carboxypeptidase-like, regulatory domain"/>
    <property type="match status" value="1"/>
</dbReference>
<evidence type="ECO:0000313" key="5">
    <source>
        <dbReference type="Proteomes" id="UP001203687"/>
    </source>
</evidence>
<reference evidence="4" key="1">
    <citation type="submission" date="2022-04" db="EMBL/GenBank/DDBJ databases">
        <authorList>
            <person name="Ren T."/>
        </authorList>
    </citation>
    <scope>NUCLEOTIDE SEQUENCE</scope>
    <source>
        <strain evidence="4">F63249</strain>
    </source>
</reference>